<evidence type="ECO:0000256" key="5">
    <source>
        <dbReference type="ARBA" id="ARBA00037941"/>
    </source>
</evidence>
<evidence type="ECO:0000313" key="7">
    <source>
        <dbReference type="EMBL" id="CAA6804446.1"/>
    </source>
</evidence>
<feature type="domain" description="FAD dependent oxidoreductase" evidence="6">
    <location>
        <begin position="5"/>
        <end position="279"/>
    </location>
</feature>
<evidence type="ECO:0000256" key="4">
    <source>
        <dbReference type="ARBA" id="ARBA00023002"/>
    </source>
</evidence>
<dbReference type="AlphaFoldDB" id="A0A6S6SE21"/>
<evidence type="ECO:0000256" key="2">
    <source>
        <dbReference type="ARBA" id="ARBA00022630"/>
    </source>
</evidence>
<dbReference type="Gene3D" id="3.50.50.60">
    <property type="entry name" value="FAD/NAD(P)-binding domain"/>
    <property type="match status" value="1"/>
</dbReference>
<organism evidence="7">
    <name type="scientific">uncultured Sulfurovum sp</name>
    <dbReference type="NCBI Taxonomy" id="269237"/>
    <lineage>
        <taxon>Bacteria</taxon>
        <taxon>Pseudomonadati</taxon>
        <taxon>Campylobacterota</taxon>
        <taxon>Epsilonproteobacteria</taxon>
        <taxon>Campylobacterales</taxon>
        <taxon>Sulfurovaceae</taxon>
        <taxon>Sulfurovum</taxon>
        <taxon>environmental samples</taxon>
    </lineage>
</organism>
<protein>
    <submittedName>
        <fullName evidence="7">FAD dependent oxidoreductase</fullName>
    </submittedName>
</protein>
<evidence type="ECO:0000256" key="1">
    <source>
        <dbReference type="ARBA" id="ARBA00001974"/>
    </source>
</evidence>
<evidence type="ECO:0000256" key="3">
    <source>
        <dbReference type="ARBA" id="ARBA00022827"/>
    </source>
</evidence>
<sequence length="392" mass="44173">MNKYDYLIVGAGIIGMTIAYELKQRDAKLRIAIIEKEHEVGIHASGRNSGVLHAGFYYSADSLKAKFTVNGNVKMRHFCKAHDIFVNETKKVVVAKNAVELEGIYELQKRAEINGVDTSIIDTVELAKIDPNIKTYEKALYSPNTASVNPKEVCLKLKNVLEDKGVVFHFNTAFENMDLSYDYLINCAGAYADKIAKKFGLAKNYTMLPFKGIYLKYGENRTDIRTNIYPVPNLANPFLGVHYTVTVDDSIKIGPTAIPAFWRENYKGFSNFKLSEFLEISYYASKLFLLNAFNFRTLAINEMQNYRSKVFIAKAKGMVHNIGDDFKPIPSGIRAQLLDTKSNELIQDFLLEHGQKTTHILNAVSPAFTCSFAFAEFVVDEINTNKGQIDDK</sequence>
<dbReference type="SUPFAM" id="SSF51905">
    <property type="entry name" value="FAD/NAD(P)-binding domain"/>
    <property type="match status" value="1"/>
</dbReference>
<dbReference type="InterPro" id="IPR006076">
    <property type="entry name" value="FAD-dep_OxRdtase"/>
</dbReference>
<name>A0A6S6SE21_9BACT</name>
<accession>A0A6S6SE21</accession>
<dbReference type="EMBL" id="CACVAU010000014">
    <property type="protein sequence ID" value="CAA6804446.1"/>
    <property type="molecule type" value="Genomic_DNA"/>
</dbReference>
<dbReference type="PANTHER" id="PTHR43104">
    <property type="entry name" value="L-2-HYDROXYGLUTARATE DEHYDROGENASE, MITOCHONDRIAL"/>
    <property type="match status" value="1"/>
</dbReference>
<dbReference type="GO" id="GO:0047545">
    <property type="term" value="F:(S)-2-hydroxyglutarate dehydrogenase activity"/>
    <property type="evidence" value="ECO:0007669"/>
    <property type="project" value="TreeGrafter"/>
</dbReference>
<keyword evidence="3" id="KW-0274">FAD</keyword>
<comment type="similarity">
    <text evidence="5">Belongs to the L2HGDH family.</text>
</comment>
<keyword evidence="4" id="KW-0560">Oxidoreductase</keyword>
<proteinExistence type="inferred from homology"/>
<gene>
    <name evidence="7" type="ORF">HELGO_WM11846</name>
</gene>
<evidence type="ECO:0000259" key="6">
    <source>
        <dbReference type="Pfam" id="PF01266"/>
    </source>
</evidence>
<reference evidence="7" key="1">
    <citation type="submission" date="2020-01" db="EMBL/GenBank/DDBJ databases">
        <authorList>
            <person name="Meier V. D."/>
            <person name="Meier V D."/>
        </authorList>
    </citation>
    <scope>NUCLEOTIDE SEQUENCE</scope>
    <source>
        <strain evidence="7">HLG_WM_MAG_05</strain>
    </source>
</reference>
<dbReference type="Gene3D" id="3.30.9.10">
    <property type="entry name" value="D-Amino Acid Oxidase, subunit A, domain 2"/>
    <property type="match status" value="1"/>
</dbReference>
<keyword evidence="2" id="KW-0285">Flavoprotein</keyword>
<dbReference type="Pfam" id="PF01266">
    <property type="entry name" value="DAO"/>
    <property type="match status" value="1"/>
</dbReference>
<comment type="cofactor">
    <cofactor evidence="1">
        <name>FAD</name>
        <dbReference type="ChEBI" id="CHEBI:57692"/>
    </cofactor>
</comment>
<dbReference type="PANTHER" id="PTHR43104:SF2">
    <property type="entry name" value="L-2-HYDROXYGLUTARATE DEHYDROGENASE, MITOCHONDRIAL"/>
    <property type="match status" value="1"/>
</dbReference>
<dbReference type="GO" id="GO:0005737">
    <property type="term" value="C:cytoplasm"/>
    <property type="evidence" value="ECO:0007669"/>
    <property type="project" value="TreeGrafter"/>
</dbReference>
<dbReference type="NCBIfam" id="NF008726">
    <property type="entry name" value="PRK11728.1"/>
    <property type="match status" value="1"/>
</dbReference>
<dbReference type="InterPro" id="IPR036188">
    <property type="entry name" value="FAD/NAD-bd_sf"/>
</dbReference>